<name>A0A4R3NP25_9HYPH</name>
<dbReference type="Pfam" id="PF00589">
    <property type="entry name" value="Phage_integrase"/>
    <property type="match status" value="1"/>
</dbReference>
<keyword evidence="1" id="KW-0229">DNA integration</keyword>
<dbReference type="Gene3D" id="1.10.443.10">
    <property type="entry name" value="Intergrase catalytic core"/>
    <property type="match status" value="1"/>
</dbReference>
<evidence type="ECO:0000313" key="5">
    <source>
        <dbReference type="Proteomes" id="UP000295097"/>
    </source>
</evidence>
<dbReference type="GO" id="GO:0003677">
    <property type="term" value="F:DNA binding"/>
    <property type="evidence" value="ECO:0007669"/>
    <property type="project" value="InterPro"/>
</dbReference>
<dbReference type="RefSeq" id="WP_132312123.1">
    <property type="nucleotide sequence ID" value="NZ_SMAR01000019.1"/>
</dbReference>
<protein>
    <submittedName>
        <fullName evidence="4">Integrase</fullName>
    </submittedName>
</protein>
<keyword evidence="2" id="KW-0233">DNA recombination</keyword>
<dbReference type="InterPro" id="IPR013762">
    <property type="entry name" value="Integrase-like_cat_sf"/>
</dbReference>
<evidence type="ECO:0000256" key="2">
    <source>
        <dbReference type="ARBA" id="ARBA00023172"/>
    </source>
</evidence>
<reference evidence="4 5" key="1">
    <citation type="submission" date="2019-03" db="EMBL/GenBank/DDBJ databases">
        <title>Freshwater and sediment microbial communities from various areas in North America, analyzing microbe dynamics in response to fracking.</title>
        <authorList>
            <person name="Lamendella R."/>
        </authorList>
    </citation>
    <scope>NUCLEOTIDE SEQUENCE [LARGE SCALE GENOMIC DNA]</scope>
    <source>
        <strain evidence="4 5">175.2</strain>
    </source>
</reference>
<gene>
    <name evidence="4" type="ORF">EDC90_101921</name>
</gene>
<sequence length="333" mass="36956">MSLKLHLRGDIWHYRGSVAGRRLRGSTGTSDKATAQRIAAEREAEAWKGHLDGPAAVLTFAQAANLYLDAGKPHRFIDKIAAHWRDTRVKDITAGAIRQSSIILYPNASAATRNRHVIVPTQAIINHAAELELCQHIRVKRFPVTRKEKKPADWDWIAAFMGSANPHLGALACFMFLTGARISEALAVTWADIDLTERRVLIRQTKVGAERRPHLPPVLVAAIANIESNRERSAKVFKYSSRHTVKPQWRKACTRAGIEDLTFHACRHGFATALLHAGVDPVTVAKLGGWATPEHVFRTYGHAMDDDTLTERIVGTNLTQEADNKTKIKAISK</sequence>
<dbReference type="PANTHER" id="PTHR30349">
    <property type="entry name" value="PHAGE INTEGRASE-RELATED"/>
    <property type="match status" value="1"/>
</dbReference>
<dbReference type="EMBL" id="SMAR01000019">
    <property type="protein sequence ID" value="TCT37284.1"/>
    <property type="molecule type" value="Genomic_DNA"/>
</dbReference>
<dbReference type="InterPro" id="IPR011010">
    <property type="entry name" value="DNA_brk_join_enz"/>
</dbReference>
<dbReference type="Proteomes" id="UP000295097">
    <property type="component" value="Unassembled WGS sequence"/>
</dbReference>
<keyword evidence="5" id="KW-1185">Reference proteome</keyword>
<evidence type="ECO:0000313" key="4">
    <source>
        <dbReference type="EMBL" id="TCT37284.1"/>
    </source>
</evidence>
<dbReference type="OrthoDB" id="7216962at2"/>
<proteinExistence type="predicted"/>
<dbReference type="InterPro" id="IPR002104">
    <property type="entry name" value="Integrase_catalytic"/>
</dbReference>
<evidence type="ECO:0000256" key="1">
    <source>
        <dbReference type="ARBA" id="ARBA00022908"/>
    </source>
</evidence>
<dbReference type="InterPro" id="IPR050090">
    <property type="entry name" value="Tyrosine_recombinase_XerCD"/>
</dbReference>
<dbReference type="GO" id="GO:0015074">
    <property type="term" value="P:DNA integration"/>
    <property type="evidence" value="ECO:0007669"/>
    <property type="project" value="UniProtKB-KW"/>
</dbReference>
<organism evidence="4 5">
    <name type="scientific">Martelella mediterranea</name>
    <dbReference type="NCBI Taxonomy" id="293089"/>
    <lineage>
        <taxon>Bacteria</taxon>
        <taxon>Pseudomonadati</taxon>
        <taxon>Pseudomonadota</taxon>
        <taxon>Alphaproteobacteria</taxon>
        <taxon>Hyphomicrobiales</taxon>
        <taxon>Aurantimonadaceae</taxon>
        <taxon>Martelella</taxon>
    </lineage>
</organism>
<dbReference type="GO" id="GO:0006310">
    <property type="term" value="P:DNA recombination"/>
    <property type="evidence" value="ECO:0007669"/>
    <property type="project" value="UniProtKB-KW"/>
</dbReference>
<dbReference type="CDD" id="cd00796">
    <property type="entry name" value="INT_Rci_Hp1_C"/>
    <property type="match status" value="1"/>
</dbReference>
<comment type="caution">
    <text evidence="4">The sequence shown here is derived from an EMBL/GenBank/DDBJ whole genome shotgun (WGS) entry which is preliminary data.</text>
</comment>
<accession>A0A4R3NP25</accession>
<dbReference type="PANTHER" id="PTHR30349:SF64">
    <property type="entry name" value="PROPHAGE INTEGRASE INTD-RELATED"/>
    <property type="match status" value="1"/>
</dbReference>
<feature type="domain" description="Tyr recombinase" evidence="3">
    <location>
        <begin position="147"/>
        <end position="314"/>
    </location>
</feature>
<dbReference type="AlphaFoldDB" id="A0A4R3NP25"/>
<evidence type="ECO:0000259" key="3">
    <source>
        <dbReference type="PROSITE" id="PS51898"/>
    </source>
</evidence>
<dbReference type="PROSITE" id="PS51898">
    <property type="entry name" value="TYR_RECOMBINASE"/>
    <property type="match status" value="1"/>
</dbReference>
<dbReference type="SUPFAM" id="SSF56349">
    <property type="entry name" value="DNA breaking-rejoining enzymes"/>
    <property type="match status" value="1"/>
</dbReference>